<organism evidence="2 3">
    <name type="scientific">Cercospora zeae-maydis SCOH1-5</name>
    <dbReference type="NCBI Taxonomy" id="717836"/>
    <lineage>
        <taxon>Eukaryota</taxon>
        <taxon>Fungi</taxon>
        <taxon>Dikarya</taxon>
        <taxon>Ascomycota</taxon>
        <taxon>Pezizomycotina</taxon>
        <taxon>Dothideomycetes</taxon>
        <taxon>Dothideomycetidae</taxon>
        <taxon>Mycosphaerellales</taxon>
        <taxon>Mycosphaerellaceae</taxon>
        <taxon>Cercospora</taxon>
    </lineage>
</organism>
<dbReference type="AlphaFoldDB" id="A0A6A6FEU9"/>
<evidence type="ECO:0000256" key="1">
    <source>
        <dbReference type="SAM" id="MobiDB-lite"/>
    </source>
</evidence>
<protein>
    <submittedName>
        <fullName evidence="2">Uncharacterized protein</fullName>
    </submittedName>
</protein>
<keyword evidence="3" id="KW-1185">Reference proteome</keyword>
<gene>
    <name evidence="2" type="ORF">CERZMDRAFT_97832</name>
</gene>
<accession>A0A6A6FEU9</accession>
<dbReference type="Proteomes" id="UP000799539">
    <property type="component" value="Unassembled WGS sequence"/>
</dbReference>
<dbReference type="EMBL" id="ML992674">
    <property type="protein sequence ID" value="KAF2211912.1"/>
    <property type="molecule type" value="Genomic_DNA"/>
</dbReference>
<sequence length="115" mass="12383">MALFVGKMQKLGAPALARPIVTDHPVARLPFPRMLARNTGQTTTALALDAPSPTTATTPPITAISRSRDRQQVTGARASIHATRGPSRTAALTSRPTDWERPRPNLLKLSIRALL</sequence>
<proteinExistence type="predicted"/>
<feature type="compositionally biased region" description="Low complexity" evidence="1">
    <location>
        <begin position="45"/>
        <end position="65"/>
    </location>
</feature>
<reference evidence="2" key="1">
    <citation type="journal article" date="2020" name="Stud. Mycol.">
        <title>101 Dothideomycetes genomes: a test case for predicting lifestyles and emergence of pathogens.</title>
        <authorList>
            <person name="Haridas S."/>
            <person name="Albert R."/>
            <person name="Binder M."/>
            <person name="Bloem J."/>
            <person name="Labutti K."/>
            <person name="Salamov A."/>
            <person name="Andreopoulos B."/>
            <person name="Baker S."/>
            <person name="Barry K."/>
            <person name="Bills G."/>
            <person name="Bluhm B."/>
            <person name="Cannon C."/>
            <person name="Castanera R."/>
            <person name="Culley D."/>
            <person name="Daum C."/>
            <person name="Ezra D."/>
            <person name="Gonzalez J."/>
            <person name="Henrissat B."/>
            <person name="Kuo A."/>
            <person name="Liang C."/>
            <person name="Lipzen A."/>
            <person name="Lutzoni F."/>
            <person name="Magnuson J."/>
            <person name="Mondo S."/>
            <person name="Nolan M."/>
            <person name="Ohm R."/>
            <person name="Pangilinan J."/>
            <person name="Park H.-J."/>
            <person name="Ramirez L."/>
            <person name="Alfaro M."/>
            <person name="Sun H."/>
            <person name="Tritt A."/>
            <person name="Yoshinaga Y."/>
            <person name="Zwiers L.-H."/>
            <person name="Turgeon B."/>
            <person name="Goodwin S."/>
            <person name="Spatafora J."/>
            <person name="Crous P."/>
            <person name="Grigoriev I."/>
        </authorList>
    </citation>
    <scope>NUCLEOTIDE SEQUENCE</scope>
    <source>
        <strain evidence="2">SCOH1-5</strain>
    </source>
</reference>
<evidence type="ECO:0000313" key="3">
    <source>
        <dbReference type="Proteomes" id="UP000799539"/>
    </source>
</evidence>
<name>A0A6A6FEU9_9PEZI</name>
<evidence type="ECO:0000313" key="2">
    <source>
        <dbReference type="EMBL" id="KAF2211912.1"/>
    </source>
</evidence>
<feature type="region of interest" description="Disordered" evidence="1">
    <location>
        <begin position="45"/>
        <end position="102"/>
    </location>
</feature>